<feature type="region of interest" description="Disordered" evidence="1">
    <location>
        <begin position="215"/>
        <end position="234"/>
    </location>
</feature>
<dbReference type="Proteomes" id="UP000770015">
    <property type="component" value="Unassembled WGS sequence"/>
</dbReference>
<evidence type="ECO:0000256" key="2">
    <source>
        <dbReference type="SAM" id="Phobius"/>
    </source>
</evidence>
<keyword evidence="4" id="KW-1185">Reference proteome</keyword>
<evidence type="ECO:0000313" key="3">
    <source>
        <dbReference type="EMBL" id="KAH6671571.1"/>
    </source>
</evidence>
<keyword evidence="2" id="KW-1133">Transmembrane helix</keyword>
<proteinExistence type="predicted"/>
<feature type="transmembrane region" description="Helical" evidence="2">
    <location>
        <begin position="82"/>
        <end position="104"/>
    </location>
</feature>
<keyword evidence="2" id="KW-0472">Membrane</keyword>
<gene>
    <name evidence="3" type="ORF">F5X68DRAFT_264819</name>
</gene>
<feature type="transmembrane region" description="Helical" evidence="2">
    <location>
        <begin position="36"/>
        <end position="62"/>
    </location>
</feature>
<dbReference type="OrthoDB" id="3890746at2759"/>
<name>A0A9P8V4A6_9PEZI</name>
<dbReference type="EMBL" id="JAGSXJ010000028">
    <property type="protein sequence ID" value="KAH6671571.1"/>
    <property type="molecule type" value="Genomic_DNA"/>
</dbReference>
<accession>A0A9P8V4A6</accession>
<protein>
    <submittedName>
        <fullName evidence="3">Uncharacterized protein</fullName>
    </submittedName>
</protein>
<keyword evidence="2" id="KW-0812">Transmembrane</keyword>
<evidence type="ECO:0000313" key="4">
    <source>
        <dbReference type="Proteomes" id="UP000770015"/>
    </source>
</evidence>
<dbReference type="AlphaFoldDB" id="A0A9P8V4A6"/>
<evidence type="ECO:0000256" key="1">
    <source>
        <dbReference type="SAM" id="MobiDB-lite"/>
    </source>
</evidence>
<feature type="transmembrane region" description="Helical" evidence="2">
    <location>
        <begin position="179"/>
        <end position="200"/>
    </location>
</feature>
<sequence>MSAEPKTQVQTSDFEVDSPRMASYNKLRMLDAVDGAGTALTVLALCAGVTVLALSADALSVYQATHAPAASLLPLWPDEFDLRPTVALVACGAIIVCANAASMLGSRMRLIRQTPLLNAGLSLLAPGTGLVAAVVAVALFYAANTSSSTDTLESWSCRWRTVYMTARPHFGTLCKQSHAAAYLSILLIPVEVAALGVAGWRAVLERNTDVEFVPRQEKRTGSAAGSAPSSRGGN</sequence>
<feature type="transmembrane region" description="Helical" evidence="2">
    <location>
        <begin position="116"/>
        <end position="143"/>
    </location>
</feature>
<comment type="caution">
    <text evidence="3">The sequence shown here is derived from an EMBL/GenBank/DDBJ whole genome shotgun (WGS) entry which is preliminary data.</text>
</comment>
<feature type="compositionally biased region" description="Low complexity" evidence="1">
    <location>
        <begin position="221"/>
        <end position="234"/>
    </location>
</feature>
<organism evidence="3 4">
    <name type="scientific">Plectosphaerella plurivora</name>
    <dbReference type="NCBI Taxonomy" id="936078"/>
    <lineage>
        <taxon>Eukaryota</taxon>
        <taxon>Fungi</taxon>
        <taxon>Dikarya</taxon>
        <taxon>Ascomycota</taxon>
        <taxon>Pezizomycotina</taxon>
        <taxon>Sordariomycetes</taxon>
        <taxon>Hypocreomycetidae</taxon>
        <taxon>Glomerellales</taxon>
        <taxon>Plectosphaerellaceae</taxon>
        <taxon>Plectosphaerella</taxon>
    </lineage>
</organism>
<dbReference type="PANTHER" id="PTHR42069:SF1">
    <property type="entry name" value="MARVEL DOMAIN-CONTAINING PROTEIN"/>
    <property type="match status" value="1"/>
</dbReference>
<dbReference type="PANTHER" id="PTHR42069">
    <property type="entry name" value="HYPHAL ANASTAMOSIS-8 PROTEIN"/>
    <property type="match status" value="1"/>
</dbReference>
<reference evidence="3" key="1">
    <citation type="journal article" date="2021" name="Nat. Commun.">
        <title>Genetic determinants of endophytism in the Arabidopsis root mycobiome.</title>
        <authorList>
            <person name="Mesny F."/>
            <person name="Miyauchi S."/>
            <person name="Thiergart T."/>
            <person name="Pickel B."/>
            <person name="Atanasova L."/>
            <person name="Karlsson M."/>
            <person name="Huettel B."/>
            <person name="Barry K.W."/>
            <person name="Haridas S."/>
            <person name="Chen C."/>
            <person name="Bauer D."/>
            <person name="Andreopoulos W."/>
            <person name="Pangilinan J."/>
            <person name="LaButti K."/>
            <person name="Riley R."/>
            <person name="Lipzen A."/>
            <person name="Clum A."/>
            <person name="Drula E."/>
            <person name="Henrissat B."/>
            <person name="Kohler A."/>
            <person name="Grigoriev I.V."/>
            <person name="Martin F.M."/>
            <person name="Hacquard S."/>
        </authorList>
    </citation>
    <scope>NUCLEOTIDE SEQUENCE</scope>
    <source>
        <strain evidence="3">MPI-SDFR-AT-0117</strain>
    </source>
</reference>